<dbReference type="GO" id="GO:0006281">
    <property type="term" value="P:DNA repair"/>
    <property type="evidence" value="ECO:0007669"/>
    <property type="project" value="UniProtKB-UniRule"/>
</dbReference>
<comment type="subunit">
    <text evidence="2">Homotetramer.</text>
</comment>
<keyword evidence="2" id="KW-0235">DNA replication</keyword>
<dbReference type="InterPro" id="IPR011344">
    <property type="entry name" value="ssDNA-bd"/>
</dbReference>
<dbReference type="Pfam" id="PF00436">
    <property type="entry name" value="SSB"/>
    <property type="match status" value="1"/>
</dbReference>
<name>A0ABC9TM92_ENTFL</name>
<organism evidence="5 6">
    <name type="scientific">Enterococcus faecalis RP2S-4</name>
    <dbReference type="NCBI Taxonomy" id="1244145"/>
    <lineage>
        <taxon>Bacteria</taxon>
        <taxon>Bacillati</taxon>
        <taxon>Bacillota</taxon>
        <taxon>Bacilli</taxon>
        <taxon>Lactobacillales</taxon>
        <taxon>Enterococcaceae</taxon>
        <taxon>Enterococcus</taxon>
    </lineage>
</organism>
<dbReference type="InterPro" id="IPR000424">
    <property type="entry name" value="Primosome_PriB/ssb"/>
</dbReference>
<dbReference type="AlphaFoldDB" id="A0ABC9TM92"/>
<keyword evidence="2" id="KW-0233">DNA recombination</keyword>
<feature type="short sequence motif" description="Important for interaction with partner proteins" evidence="2">
    <location>
        <begin position="146"/>
        <end position="151"/>
    </location>
</feature>
<dbReference type="PROSITE" id="PS50935">
    <property type="entry name" value="SSB"/>
    <property type="match status" value="1"/>
</dbReference>
<proteinExistence type="inferred from homology"/>
<comment type="function">
    <text evidence="2">Plays an important role in DNA replication, recombination and repair. Binds to ssDNA and to an array of partner proteins to recruit them to their sites of action during DNA metabolism.</text>
</comment>
<dbReference type="Proteomes" id="UP000015750">
    <property type="component" value="Unassembled WGS sequence"/>
</dbReference>
<dbReference type="GO" id="GO:0003697">
    <property type="term" value="F:single-stranded DNA binding"/>
    <property type="evidence" value="ECO:0007669"/>
    <property type="project" value="UniProtKB-UniRule"/>
</dbReference>
<dbReference type="NCBIfam" id="TIGR00621">
    <property type="entry name" value="ssb"/>
    <property type="match status" value="1"/>
</dbReference>
<accession>A0ABC9TM92</accession>
<keyword evidence="1 2" id="KW-0238">DNA-binding</keyword>
<dbReference type="CDD" id="cd04496">
    <property type="entry name" value="SSB_OBF"/>
    <property type="match status" value="1"/>
</dbReference>
<feature type="compositionally biased region" description="Basic and acidic residues" evidence="4">
    <location>
        <begin position="107"/>
        <end position="119"/>
    </location>
</feature>
<dbReference type="PANTHER" id="PTHR10302">
    <property type="entry name" value="SINGLE-STRANDED DNA-BINDING PROTEIN"/>
    <property type="match status" value="1"/>
</dbReference>
<dbReference type="RefSeq" id="WP_010825646.1">
    <property type="nucleotide sequence ID" value="NZ_KE351874.1"/>
</dbReference>
<dbReference type="GO" id="GO:0006260">
    <property type="term" value="P:DNA replication"/>
    <property type="evidence" value="ECO:0007669"/>
    <property type="project" value="UniProtKB-UniRule"/>
</dbReference>
<gene>
    <name evidence="5" type="ORF">D358_01517</name>
</gene>
<evidence type="ECO:0000256" key="2">
    <source>
        <dbReference type="HAMAP-Rule" id="MF_00984"/>
    </source>
</evidence>
<comment type="caution">
    <text evidence="2">Lacks conserved residue(s) required for the propagation of feature annotation.</text>
</comment>
<evidence type="ECO:0000313" key="6">
    <source>
        <dbReference type="Proteomes" id="UP000015750"/>
    </source>
</evidence>
<dbReference type="Gene3D" id="2.40.50.140">
    <property type="entry name" value="Nucleic acid-binding proteins"/>
    <property type="match status" value="1"/>
</dbReference>
<reference evidence="5 6" key="1">
    <citation type="submission" date="2013-06" db="EMBL/GenBank/DDBJ databases">
        <authorList>
            <person name="Weinstock G."/>
            <person name="Sodergren E."/>
            <person name="Lobos E.A."/>
            <person name="Fulton L."/>
            <person name="Fulton R."/>
            <person name="Courtney L."/>
            <person name="Fronick C."/>
            <person name="O'Laughlin M."/>
            <person name="Godfrey J."/>
            <person name="Wilson R.M."/>
            <person name="Miner T."/>
            <person name="Farmer C."/>
            <person name="Delehaunty K."/>
            <person name="Cordes M."/>
            <person name="Minx P."/>
            <person name="Tomlinson C."/>
            <person name="Chen J."/>
            <person name="Wollam A."/>
            <person name="Pepin K.H."/>
            <person name="Bhonagiri V."/>
            <person name="Zhang X."/>
            <person name="Warren W."/>
            <person name="Mitreva M."/>
            <person name="Mardis E.R."/>
            <person name="Wilson R.K."/>
        </authorList>
    </citation>
    <scope>NUCLEOTIDE SEQUENCE [LARGE SCALE GENOMIC DNA]</scope>
    <source>
        <strain evidence="5 6">RP2S-4</strain>
    </source>
</reference>
<keyword evidence="2" id="KW-0227">DNA damage</keyword>
<keyword evidence="2" id="KW-0234">DNA repair</keyword>
<dbReference type="PIRSF" id="PIRSF002070">
    <property type="entry name" value="SSB"/>
    <property type="match status" value="1"/>
</dbReference>
<evidence type="ECO:0000256" key="4">
    <source>
        <dbReference type="SAM" id="MobiDB-lite"/>
    </source>
</evidence>
<dbReference type="InterPro" id="IPR012340">
    <property type="entry name" value="NA-bd_OB-fold"/>
</dbReference>
<dbReference type="SUPFAM" id="SSF50249">
    <property type="entry name" value="Nucleic acid-binding proteins"/>
    <property type="match status" value="1"/>
</dbReference>
<dbReference type="GO" id="GO:0006310">
    <property type="term" value="P:DNA recombination"/>
    <property type="evidence" value="ECO:0007669"/>
    <property type="project" value="UniProtKB-UniRule"/>
</dbReference>
<evidence type="ECO:0000313" key="5">
    <source>
        <dbReference type="EMBL" id="EPI08742.1"/>
    </source>
</evidence>
<protein>
    <recommendedName>
        <fullName evidence="2 3">Single-stranded DNA-binding protein</fullName>
        <shortName evidence="2">SSB</shortName>
    </recommendedName>
</protein>
<comment type="caution">
    <text evidence="5">The sequence shown here is derived from an EMBL/GenBank/DDBJ whole genome shotgun (WGS) entry which is preliminary data.</text>
</comment>
<feature type="region of interest" description="Disordered" evidence="4">
    <location>
        <begin position="107"/>
        <end position="151"/>
    </location>
</feature>
<dbReference type="PANTHER" id="PTHR10302:SF27">
    <property type="entry name" value="SINGLE-STRANDED DNA-BINDING PROTEIN"/>
    <property type="match status" value="1"/>
</dbReference>
<evidence type="ECO:0000256" key="1">
    <source>
        <dbReference type="ARBA" id="ARBA00023125"/>
    </source>
</evidence>
<dbReference type="EMBL" id="ATIR01000044">
    <property type="protein sequence ID" value="EPI08742.1"/>
    <property type="molecule type" value="Genomic_DNA"/>
</dbReference>
<dbReference type="HAMAP" id="MF_00984">
    <property type="entry name" value="SSB"/>
    <property type="match status" value="1"/>
</dbReference>
<evidence type="ECO:0000256" key="3">
    <source>
        <dbReference type="PIRNR" id="PIRNR002070"/>
    </source>
</evidence>
<sequence>MINNSNLVGRLTKDIDLHYTKTDKAVASFTLASQRNYTNANGEYEADFIDCVIWGKPAESLERNTKKGMLIGVTGPLRKRSYQNKEGNQVYVTEILVETYQQMEFLPKEQADTEGKEQPVKQSNLQNRLADDDPFASISRPINFNDEDLPF</sequence>